<evidence type="ECO:0000256" key="6">
    <source>
        <dbReference type="ARBA" id="ARBA00022892"/>
    </source>
</evidence>
<dbReference type="CDD" id="cd15860">
    <property type="entry name" value="SNARE_USE1"/>
    <property type="match status" value="1"/>
</dbReference>
<dbReference type="OrthoDB" id="4506189at2759"/>
<comment type="subcellular location">
    <subcellularLocation>
        <location evidence="1">Endoplasmic reticulum membrane</location>
        <topology evidence="1">Single-pass type IV membrane protein</topology>
    </subcellularLocation>
</comment>
<dbReference type="GO" id="GO:0005484">
    <property type="term" value="F:SNAP receptor activity"/>
    <property type="evidence" value="ECO:0007669"/>
    <property type="project" value="TreeGrafter"/>
</dbReference>
<dbReference type="EMBL" id="ML769422">
    <property type="protein sequence ID" value="KAE9403772.1"/>
    <property type="molecule type" value="Genomic_DNA"/>
</dbReference>
<dbReference type="PANTHER" id="PTHR13050">
    <property type="entry name" value="USE1-LIKE PROTEIN"/>
    <property type="match status" value="1"/>
</dbReference>
<gene>
    <name evidence="12" type="ORF">BT96DRAFT_878399</name>
</gene>
<dbReference type="Proteomes" id="UP000799118">
    <property type="component" value="Unassembled WGS sequence"/>
</dbReference>
<dbReference type="GO" id="GO:0006890">
    <property type="term" value="P:retrograde vesicle-mediated transport, Golgi to endoplasmic reticulum"/>
    <property type="evidence" value="ECO:0007669"/>
    <property type="project" value="TreeGrafter"/>
</dbReference>
<name>A0A6A4HWS3_9AGAR</name>
<feature type="transmembrane region" description="Helical" evidence="11">
    <location>
        <begin position="246"/>
        <end position="265"/>
    </location>
</feature>
<evidence type="ECO:0000256" key="9">
    <source>
        <dbReference type="ARBA" id="ARBA00023136"/>
    </source>
</evidence>
<dbReference type="GO" id="GO:0015031">
    <property type="term" value="P:protein transport"/>
    <property type="evidence" value="ECO:0007669"/>
    <property type="project" value="UniProtKB-KW"/>
</dbReference>
<proteinExistence type="inferred from homology"/>
<evidence type="ECO:0000256" key="10">
    <source>
        <dbReference type="SAM" id="MobiDB-lite"/>
    </source>
</evidence>
<keyword evidence="8 11" id="KW-1133">Transmembrane helix</keyword>
<evidence type="ECO:0000256" key="3">
    <source>
        <dbReference type="ARBA" id="ARBA00022448"/>
    </source>
</evidence>
<keyword evidence="4 11" id="KW-0812">Transmembrane</keyword>
<reference evidence="12" key="1">
    <citation type="journal article" date="2019" name="Environ. Microbiol.">
        <title>Fungal ecological strategies reflected in gene transcription - a case study of two litter decomposers.</title>
        <authorList>
            <person name="Barbi F."/>
            <person name="Kohler A."/>
            <person name="Barry K."/>
            <person name="Baskaran P."/>
            <person name="Daum C."/>
            <person name="Fauchery L."/>
            <person name="Ihrmark K."/>
            <person name="Kuo A."/>
            <person name="LaButti K."/>
            <person name="Lipzen A."/>
            <person name="Morin E."/>
            <person name="Grigoriev I.V."/>
            <person name="Henrissat B."/>
            <person name="Lindahl B."/>
            <person name="Martin F."/>
        </authorList>
    </citation>
    <scope>NUCLEOTIDE SEQUENCE</scope>
    <source>
        <strain evidence="12">JB14</strain>
    </source>
</reference>
<protein>
    <submittedName>
        <fullName evidence="12">Uncharacterized protein</fullName>
    </submittedName>
</protein>
<keyword evidence="9 11" id="KW-0472">Membrane</keyword>
<keyword evidence="7" id="KW-0653">Protein transport</keyword>
<evidence type="ECO:0000313" key="13">
    <source>
        <dbReference type="Proteomes" id="UP000799118"/>
    </source>
</evidence>
<dbReference type="GO" id="GO:0005789">
    <property type="term" value="C:endoplasmic reticulum membrane"/>
    <property type="evidence" value="ECO:0007669"/>
    <property type="project" value="UniProtKB-SubCell"/>
</dbReference>
<feature type="region of interest" description="Disordered" evidence="10">
    <location>
        <begin position="91"/>
        <end position="131"/>
    </location>
</feature>
<evidence type="ECO:0000313" key="12">
    <source>
        <dbReference type="EMBL" id="KAE9403772.1"/>
    </source>
</evidence>
<evidence type="ECO:0000256" key="1">
    <source>
        <dbReference type="ARBA" id="ARBA00004163"/>
    </source>
</evidence>
<dbReference type="InterPro" id="IPR019150">
    <property type="entry name" value="Vesicle_transport_protein_Use1"/>
</dbReference>
<evidence type="ECO:0000256" key="7">
    <source>
        <dbReference type="ARBA" id="ARBA00022927"/>
    </source>
</evidence>
<evidence type="ECO:0000256" key="2">
    <source>
        <dbReference type="ARBA" id="ARBA00007891"/>
    </source>
</evidence>
<keyword evidence="3" id="KW-0813">Transport</keyword>
<keyword evidence="6" id="KW-0931">ER-Golgi transport</keyword>
<evidence type="ECO:0000256" key="4">
    <source>
        <dbReference type="ARBA" id="ARBA00022692"/>
    </source>
</evidence>
<organism evidence="12 13">
    <name type="scientific">Gymnopus androsaceus JB14</name>
    <dbReference type="NCBI Taxonomy" id="1447944"/>
    <lineage>
        <taxon>Eukaryota</taxon>
        <taxon>Fungi</taxon>
        <taxon>Dikarya</taxon>
        <taxon>Basidiomycota</taxon>
        <taxon>Agaricomycotina</taxon>
        <taxon>Agaricomycetes</taxon>
        <taxon>Agaricomycetidae</taxon>
        <taxon>Agaricales</taxon>
        <taxon>Marasmiineae</taxon>
        <taxon>Omphalotaceae</taxon>
        <taxon>Gymnopus</taxon>
    </lineage>
</organism>
<evidence type="ECO:0000256" key="8">
    <source>
        <dbReference type="ARBA" id="ARBA00022989"/>
    </source>
</evidence>
<dbReference type="AlphaFoldDB" id="A0A6A4HWS3"/>
<keyword evidence="13" id="KW-1185">Reference proteome</keyword>
<dbReference type="Pfam" id="PF09753">
    <property type="entry name" value="Use1"/>
    <property type="match status" value="1"/>
</dbReference>
<evidence type="ECO:0000256" key="11">
    <source>
        <dbReference type="SAM" id="Phobius"/>
    </source>
</evidence>
<sequence>MDPTVTQARRDDINLTRLIRRLEKAVNGQKWDDSSANDIWIKSLETLQTVKFAKRLLKNVELAGISSADSARYEDIRSNLERFDSFLKSVEQRSAPKHTRPKSLLASIPRPAETDLDSDPSQETSHEAQQELPTDNLLPALPSSSFASPVPTLISPLFPTASKSTAIATGAFLENSKARQEAMADQLAQMAVQMRKNAEHFSERLVEDKTVIEETQTKLESNASVMGTERIRLRDHRGKSGSTTCFIVAAVVGVTIVFMFMIFLIRLTAR</sequence>
<evidence type="ECO:0000256" key="5">
    <source>
        <dbReference type="ARBA" id="ARBA00022824"/>
    </source>
</evidence>
<keyword evidence="5" id="KW-0256">Endoplasmic reticulum</keyword>
<comment type="similarity">
    <text evidence="2">Belongs to the USE1 family.</text>
</comment>
<dbReference type="PANTHER" id="PTHR13050:SF7">
    <property type="entry name" value="VESICLE TRANSPORT PROTEIN USE1"/>
    <property type="match status" value="1"/>
</dbReference>
<accession>A0A6A4HWS3</accession>
<dbReference type="GO" id="GO:0031201">
    <property type="term" value="C:SNARE complex"/>
    <property type="evidence" value="ECO:0007669"/>
    <property type="project" value="TreeGrafter"/>
</dbReference>